<protein>
    <recommendedName>
        <fullName evidence="1">Haemolysin activator HlyB C-terminal domain-containing protein</fullName>
    </recommendedName>
</protein>
<dbReference type="GO" id="GO:0008320">
    <property type="term" value="F:protein transmembrane transporter activity"/>
    <property type="evidence" value="ECO:0007669"/>
    <property type="project" value="TreeGrafter"/>
</dbReference>
<dbReference type="Gene3D" id="3.10.20.310">
    <property type="entry name" value="membrane protein fhac"/>
    <property type="match status" value="1"/>
</dbReference>
<dbReference type="GO" id="GO:0046819">
    <property type="term" value="P:protein secretion by the type V secretion system"/>
    <property type="evidence" value="ECO:0007669"/>
    <property type="project" value="TreeGrafter"/>
</dbReference>
<accession>A0A1J5SDD0</accession>
<dbReference type="PANTHER" id="PTHR34597">
    <property type="entry name" value="SLR1661 PROTEIN"/>
    <property type="match status" value="1"/>
</dbReference>
<dbReference type="InterPro" id="IPR051544">
    <property type="entry name" value="TPS_OM_transporter"/>
</dbReference>
<dbReference type="InterPro" id="IPR005565">
    <property type="entry name" value="Hemolysn_activator_HlyB_C"/>
</dbReference>
<dbReference type="Pfam" id="PF03865">
    <property type="entry name" value="ShlB"/>
    <property type="match status" value="1"/>
</dbReference>
<dbReference type="PANTHER" id="PTHR34597:SF3">
    <property type="entry name" value="OUTER MEMBRANE TRANSPORTER CDIB"/>
    <property type="match status" value="1"/>
</dbReference>
<feature type="domain" description="Haemolysin activator HlyB C-terminal" evidence="1">
    <location>
        <begin position="202"/>
        <end position="534"/>
    </location>
</feature>
<gene>
    <name evidence="2" type="ORF">GALL_115810</name>
</gene>
<reference evidence="2" key="1">
    <citation type="submission" date="2016-10" db="EMBL/GenBank/DDBJ databases">
        <title>Sequence of Gallionella enrichment culture.</title>
        <authorList>
            <person name="Poehlein A."/>
            <person name="Muehling M."/>
            <person name="Daniel R."/>
        </authorList>
    </citation>
    <scope>NUCLEOTIDE SEQUENCE</scope>
</reference>
<organism evidence="2">
    <name type="scientific">mine drainage metagenome</name>
    <dbReference type="NCBI Taxonomy" id="410659"/>
    <lineage>
        <taxon>unclassified sequences</taxon>
        <taxon>metagenomes</taxon>
        <taxon>ecological metagenomes</taxon>
    </lineage>
</organism>
<evidence type="ECO:0000313" key="2">
    <source>
        <dbReference type="EMBL" id="OIR06391.1"/>
    </source>
</evidence>
<evidence type="ECO:0000259" key="1">
    <source>
        <dbReference type="Pfam" id="PF03865"/>
    </source>
</evidence>
<comment type="caution">
    <text evidence="2">The sequence shown here is derived from an EMBL/GenBank/DDBJ whole genome shotgun (WGS) entry which is preliminary data.</text>
</comment>
<name>A0A1J5SDD0_9ZZZZ</name>
<dbReference type="EMBL" id="MLJW01000044">
    <property type="protein sequence ID" value="OIR06391.1"/>
    <property type="molecule type" value="Genomic_DNA"/>
</dbReference>
<dbReference type="AlphaFoldDB" id="A0A1J5SDD0"/>
<dbReference type="GO" id="GO:0098046">
    <property type="term" value="C:type V protein secretion system complex"/>
    <property type="evidence" value="ECO:0007669"/>
    <property type="project" value="TreeGrafter"/>
</dbReference>
<dbReference type="Gene3D" id="2.40.160.50">
    <property type="entry name" value="membrane protein fhac: a member of the omp85/tpsb transporter family"/>
    <property type="match status" value="1"/>
</dbReference>
<sequence length="575" mass="63634">MKRALPVLFALINCLALAYPLSCRAAQPKEPARTGTARNAVVLKRLLLADTEKRAEVMKDPGEGHSFAFDDLPVFNTQEFRDKMAPFMGQPISNDLVRKMAVVIAAYVREKDLLTVNVAIPKQDASTGVLRLALRIGRYRDIVVKGNRWFSAKQIEDELGVKPGDEIRISQLDQAINWINTNPFRYTKAIINNQTGDPTRADLIIAVQDAAPFRVIGSYDNSGVSILGSDRYTVALQWGNAWGIGHQISYQYSRSDIPRYFQAHSLDYLIPLPWHHQLQIDVAYATFNPTISVIKSLDPSQPDTYIDTKGTNLVGDIHYIIPQTLGRWNLQYSFGVDFKRSDNNLIFGGSPVPINTVDVLQGNVAVTAVRKDKLGGWSFTLSTNLSPGHLTSDQSDSVYANARYGSQPRYAYANFNVQRLTDVGGGWQLVTKLNTQIASTNLQGSEQMSIGGADTVRGYDERIYSGDQGMTFNAELQSPVINARAAAIPTSWKVNDSIQARGLAFFDFGDVKYHDRNANDIQLYSLASAGIGFRCAMGHTLSVSFDYGWRIRKLPARVIHTPGAGRGSIRVSVAY</sequence>
<proteinExistence type="predicted"/>